<accession>A0A4R5PNG7</accession>
<dbReference type="RefSeq" id="WP_133283410.1">
    <property type="nucleotide sequence ID" value="NZ_SMSI01000001.1"/>
</dbReference>
<organism evidence="1 2">
    <name type="scientific">Pseudohoeflea suaedae</name>
    <dbReference type="NCBI Taxonomy" id="877384"/>
    <lineage>
        <taxon>Bacteria</taxon>
        <taxon>Pseudomonadati</taxon>
        <taxon>Pseudomonadota</taxon>
        <taxon>Alphaproteobacteria</taxon>
        <taxon>Hyphomicrobiales</taxon>
        <taxon>Rhizobiaceae</taxon>
        <taxon>Pseudohoeflea</taxon>
    </lineage>
</organism>
<dbReference type="Proteomes" id="UP000295131">
    <property type="component" value="Unassembled WGS sequence"/>
</dbReference>
<gene>
    <name evidence="1" type="ORF">E2A64_05600</name>
</gene>
<name>A0A4R5PNG7_9HYPH</name>
<protein>
    <submittedName>
        <fullName evidence="1">Uncharacterized protein</fullName>
    </submittedName>
</protein>
<sequence>MGAEIDLNNRVVFHGRPDQALDIGLSDSVSRQFLKSFVLVEDVEVTNSMGALNSLCLADDPPVAHVGKFFLSVIVQGLNVLPADEPLAYQELQQVLGGYHAAFGPTFFNHFPTLSVCRREHDRSRQNCNLATLLVTER</sequence>
<evidence type="ECO:0000313" key="1">
    <source>
        <dbReference type="EMBL" id="TDH38576.1"/>
    </source>
</evidence>
<comment type="caution">
    <text evidence="1">The sequence shown here is derived from an EMBL/GenBank/DDBJ whole genome shotgun (WGS) entry which is preliminary data.</text>
</comment>
<proteinExistence type="predicted"/>
<keyword evidence="2" id="KW-1185">Reference proteome</keyword>
<reference evidence="1 2" key="1">
    <citation type="journal article" date="2013" name="Int. J. Syst. Evol. Microbiol.">
        <title>Hoeflea suaedae sp. nov., an endophytic bacterium isolated from the root of the halophyte Suaeda maritima.</title>
        <authorList>
            <person name="Chung E.J."/>
            <person name="Park J.A."/>
            <person name="Pramanik P."/>
            <person name="Bibi F."/>
            <person name="Jeon C.O."/>
            <person name="Chung Y.R."/>
        </authorList>
    </citation>
    <scope>NUCLEOTIDE SEQUENCE [LARGE SCALE GENOMIC DNA]</scope>
    <source>
        <strain evidence="1 2">YC6898</strain>
    </source>
</reference>
<evidence type="ECO:0000313" key="2">
    <source>
        <dbReference type="Proteomes" id="UP000295131"/>
    </source>
</evidence>
<dbReference type="AlphaFoldDB" id="A0A4R5PNG7"/>
<dbReference type="EMBL" id="SMSI01000001">
    <property type="protein sequence ID" value="TDH38576.1"/>
    <property type="molecule type" value="Genomic_DNA"/>
</dbReference>